<evidence type="ECO:0000256" key="10">
    <source>
        <dbReference type="ARBA" id="ARBA00023251"/>
    </source>
</evidence>
<evidence type="ECO:0000256" key="14">
    <source>
        <dbReference type="HAMAP-Rule" id="MF_01006"/>
    </source>
</evidence>
<feature type="transmembrane region" description="Helical" evidence="14">
    <location>
        <begin position="106"/>
        <end position="122"/>
    </location>
</feature>
<feature type="transmembrane region" description="Helical" evidence="14">
    <location>
        <begin position="239"/>
        <end position="255"/>
    </location>
</feature>
<evidence type="ECO:0000256" key="1">
    <source>
        <dbReference type="ARBA" id="ARBA00004651"/>
    </source>
</evidence>
<dbReference type="STRING" id="86166.TAGGR_1647"/>
<dbReference type="GO" id="GO:0008360">
    <property type="term" value="P:regulation of cell shape"/>
    <property type="evidence" value="ECO:0007669"/>
    <property type="project" value="UniProtKB-KW"/>
</dbReference>
<proteinExistence type="inferred from homology"/>
<evidence type="ECO:0000256" key="6">
    <source>
        <dbReference type="ARBA" id="ARBA00022692"/>
    </source>
</evidence>
<dbReference type="OrthoDB" id="9808289at2"/>
<accession>A0A0U9HQL8</accession>
<keyword evidence="6 14" id="KW-0812">Transmembrane</keyword>
<keyword evidence="7 14" id="KW-0378">Hydrolase</keyword>
<comment type="function">
    <text evidence="14">Catalyzes the dephosphorylation of undecaprenyl diphosphate (UPP). Confers resistance to bacitracin.</text>
</comment>
<evidence type="ECO:0000256" key="7">
    <source>
        <dbReference type="ARBA" id="ARBA00022801"/>
    </source>
</evidence>
<keyword evidence="14" id="KW-0961">Cell wall biogenesis/degradation</keyword>
<evidence type="ECO:0000256" key="8">
    <source>
        <dbReference type="ARBA" id="ARBA00022989"/>
    </source>
</evidence>
<keyword evidence="8 14" id="KW-1133">Transmembrane helix</keyword>
<dbReference type="GO" id="GO:0005886">
    <property type="term" value="C:plasma membrane"/>
    <property type="evidence" value="ECO:0007669"/>
    <property type="project" value="UniProtKB-SubCell"/>
</dbReference>
<keyword evidence="10 14" id="KW-0046">Antibiotic resistance</keyword>
<evidence type="ECO:0000256" key="13">
    <source>
        <dbReference type="ARBA" id="ARBA00047594"/>
    </source>
</evidence>
<dbReference type="GO" id="GO:0050380">
    <property type="term" value="F:undecaprenyl-diphosphatase activity"/>
    <property type="evidence" value="ECO:0007669"/>
    <property type="project" value="UniProtKB-UniRule"/>
</dbReference>
<dbReference type="Pfam" id="PF02673">
    <property type="entry name" value="BacA"/>
    <property type="match status" value="1"/>
</dbReference>
<organism evidence="15 16">
    <name type="scientific">Thermodesulfovibrio aggregans</name>
    <dbReference type="NCBI Taxonomy" id="86166"/>
    <lineage>
        <taxon>Bacteria</taxon>
        <taxon>Pseudomonadati</taxon>
        <taxon>Nitrospirota</taxon>
        <taxon>Thermodesulfovibrionia</taxon>
        <taxon>Thermodesulfovibrionales</taxon>
        <taxon>Thermodesulfovibrionaceae</taxon>
        <taxon>Thermodesulfovibrio</taxon>
    </lineage>
</organism>
<evidence type="ECO:0000313" key="15">
    <source>
        <dbReference type="EMBL" id="GAQ94466.1"/>
    </source>
</evidence>
<evidence type="ECO:0000313" key="16">
    <source>
        <dbReference type="Proteomes" id="UP000054976"/>
    </source>
</evidence>
<dbReference type="Proteomes" id="UP000054976">
    <property type="component" value="Unassembled WGS sequence"/>
</dbReference>
<keyword evidence="16" id="KW-1185">Reference proteome</keyword>
<feature type="transmembrane region" description="Helical" evidence="14">
    <location>
        <begin position="206"/>
        <end position="227"/>
    </location>
</feature>
<dbReference type="GO" id="GO:0046677">
    <property type="term" value="P:response to antibiotic"/>
    <property type="evidence" value="ECO:0007669"/>
    <property type="project" value="UniProtKB-UniRule"/>
</dbReference>
<comment type="miscellaneous">
    <text evidence="14">Bacitracin is thought to be involved in the inhibition of peptidoglycan synthesis by sequestering undecaprenyl diphosphate, thereby reducing the pool of lipid carrier available.</text>
</comment>
<evidence type="ECO:0000256" key="4">
    <source>
        <dbReference type="ARBA" id="ARBA00021581"/>
    </source>
</evidence>
<evidence type="ECO:0000256" key="9">
    <source>
        <dbReference type="ARBA" id="ARBA00023136"/>
    </source>
</evidence>
<comment type="catalytic activity">
    <reaction evidence="13 14">
        <text>di-trans,octa-cis-undecaprenyl diphosphate + H2O = di-trans,octa-cis-undecaprenyl phosphate + phosphate + H(+)</text>
        <dbReference type="Rhea" id="RHEA:28094"/>
        <dbReference type="ChEBI" id="CHEBI:15377"/>
        <dbReference type="ChEBI" id="CHEBI:15378"/>
        <dbReference type="ChEBI" id="CHEBI:43474"/>
        <dbReference type="ChEBI" id="CHEBI:58405"/>
        <dbReference type="ChEBI" id="CHEBI:60392"/>
        <dbReference type="EC" id="3.6.1.27"/>
    </reaction>
</comment>
<dbReference type="InterPro" id="IPR003824">
    <property type="entry name" value="UppP"/>
</dbReference>
<evidence type="ECO:0000256" key="3">
    <source>
        <dbReference type="ARBA" id="ARBA00012374"/>
    </source>
</evidence>
<feature type="transmembrane region" description="Helical" evidence="14">
    <location>
        <begin position="7"/>
        <end position="35"/>
    </location>
</feature>
<dbReference type="PANTHER" id="PTHR30622">
    <property type="entry name" value="UNDECAPRENYL-DIPHOSPHATASE"/>
    <property type="match status" value="1"/>
</dbReference>
<comment type="similarity">
    <text evidence="2 14">Belongs to the UppP family.</text>
</comment>
<dbReference type="AlphaFoldDB" id="A0A0U9HQL8"/>
<dbReference type="GO" id="GO:0071555">
    <property type="term" value="P:cell wall organization"/>
    <property type="evidence" value="ECO:0007669"/>
    <property type="project" value="UniProtKB-KW"/>
</dbReference>
<dbReference type="PANTHER" id="PTHR30622:SF4">
    <property type="entry name" value="UNDECAPRENYL-DIPHOSPHATASE"/>
    <property type="match status" value="1"/>
</dbReference>
<comment type="subcellular location">
    <subcellularLocation>
        <location evidence="1 14">Cell membrane</location>
        <topology evidence="1 14">Multi-pass membrane protein</topology>
    </subcellularLocation>
</comment>
<feature type="transmembrane region" description="Helical" evidence="14">
    <location>
        <begin position="173"/>
        <end position="194"/>
    </location>
</feature>
<keyword evidence="5 14" id="KW-1003">Cell membrane</keyword>
<comment type="caution">
    <text evidence="15">The sequence shown here is derived from an EMBL/GenBank/DDBJ whole genome shotgun (WGS) entry which is preliminary data.</text>
</comment>
<evidence type="ECO:0000256" key="12">
    <source>
        <dbReference type="ARBA" id="ARBA00032932"/>
    </source>
</evidence>
<gene>
    <name evidence="14" type="primary">uppP</name>
    <name evidence="15" type="ORF">TAGGR_1647</name>
</gene>
<name>A0A0U9HQL8_9BACT</name>
<dbReference type="GO" id="GO:0009252">
    <property type="term" value="P:peptidoglycan biosynthetic process"/>
    <property type="evidence" value="ECO:0007669"/>
    <property type="project" value="UniProtKB-KW"/>
</dbReference>
<evidence type="ECO:0000256" key="5">
    <source>
        <dbReference type="ARBA" id="ARBA00022475"/>
    </source>
</evidence>
<keyword evidence="9 14" id="KW-0472">Membrane</keyword>
<evidence type="ECO:0000256" key="2">
    <source>
        <dbReference type="ARBA" id="ARBA00010621"/>
    </source>
</evidence>
<reference evidence="16" key="1">
    <citation type="submission" date="2016-01" db="EMBL/GenBank/DDBJ databases">
        <title>Draft genome sequence of Thermodesulfovibrio aggregans strain TGE-P1.</title>
        <authorList>
            <person name="Sekiguchi Y."/>
            <person name="Ohashi A."/>
            <person name="Matsuura N."/>
            <person name="Tourlousse M.D."/>
        </authorList>
    </citation>
    <scope>NUCLEOTIDE SEQUENCE [LARGE SCALE GENOMIC DNA]</scope>
    <source>
        <strain evidence="16">TGE-P1</strain>
    </source>
</reference>
<feature type="transmembrane region" description="Helical" evidence="14">
    <location>
        <begin position="41"/>
        <end position="63"/>
    </location>
</feature>
<keyword evidence="14" id="KW-0573">Peptidoglycan synthesis</keyword>
<protein>
    <recommendedName>
        <fullName evidence="4 14">Undecaprenyl-diphosphatase</fullName>
        <ecNumber evidence="3 14">3.6.1.27</ecNumber>
    </recommendedName>
    <alternativeName>
        <fullName evidence="12 14">Bacitracin resistance protein</fullName>
    </alternativeName>
    <alternativeName>
        <fullName evidence="11 14">Undecaprenyl pyrophosphate phosphatase</fullName>
    </alternativeName>
</protein>
<evidence type="ECO:0000256" key="11">
    <source>
        <dbReference type="ARBA" id="ARBA00032707"/>
    </source>
</evidence>
<dbReference type="RefSeq" id="WP_059175916.1">
    <property type="nucleotide sequence ID" value="NZ_BCNO01000001.1"/>
</dbReference>
<sequence>MEELIKAIILGVIQGITEFLPVSSTAHLVITPWIFGWNGTVNSLSFDIAVHVGTLFSLFYCFWKDLIDIFVRNRKMLFYLIIGTIPAGLAGVAFHDLIENELRNPLIIVFTLVFVGFLMLIAEKLGKRQRDSVTFSDALVIGTAQAIALIPGVSRSGITITAGLFKGLDRAYAAKFSFLLSIPAIGGAAFFDFYKSMKIGYAHDYSLFFIGLISAAFTGILAIKFLLNFLKKYPLNLFIYYRWVLAGVIFLLYFFRN</sequence>
<keyword evidence="14" id="KW-0133">Cell shape</keyword>
<dbReference type="HAMAP" id="MF_01006">
    <property type="entry name" value="Undec_diphosphatase"/>
    <property type="match status" value="1"/>
</dbReference>
<dbReference type="EMBL" id="BCNO01000001">
    <property type="protein sequence ID" value="GAQ94466.1"/>
    <property type="molecule type" value="Genomic_DNA"/>
</dbReference>
<feature type="transmembrane region" description="Helical" evidence="14">
    <location>
        <begin position="75"/>
        <end position="94"/>
    </location>
</feature>
<dbReference type="EC" id="3.6.1.27" evidence="3 14"/>